<dbReference type="GO" id="GO:0010020">
    <property type="term" value="P:chloroplast fission"/>
    <property type="evidence" value="ECO:0007669"/>
    <property type="project" value="TreeGrafter"/>
</dbReference>
<organism evidence="2 3">
    <name type="scientific">Ceratodon purpureus</name>
    <name type="common">Fire moss</name>
    <name type="synonym">Dicranum purpureum</name>
    <dbReference type="NCBI Taxonomy" id="3225"/>
    <lineage>
        <taxon>Eukaryota</taxon>
        <taxon>Viridiplantae</taxon>
        <taxon>Streptophyta</taxon>
        <taxon>Embryophyta</taxon>
        <taxon>Bryophyta</taxon>
        <taxon>Bryophytina</taxon>
        <taxon>Bryopsida</taxon>
        <taxon>Dicranidae</taxon>
        <taxon>Pseudoditrichales</taxon>
        <taxon>Ditrichaceae</taxon>
        <taxon>Ceratodon</taxon>
    </lineage>
</organism>
<keyword evidence="3" id="KW-1185">Reference proteome</keyword>
<reference evidence="2" key="1">
    <citation type="submission" date="2020-06" db="EMBL/GenBank/DDBJ databases">
        <title>WGS assembly of Ceratodon purpureus strain R40.</title>
        <authorList>
            <person name="Carey S.B."/>
            <person name="Jenkins J."/>
            <person name="Shu S."/>
            <person name="Lovell J.T."/>
            <person name="Sreedasyam A."/>
            <person name="Maumus F."/>
            <person name="Tiley G.P."/>
            <person name="Fernandez-Pozo N."/>
            <person name="Barry K."/>
            <person name="Chen C."/>
            <person name="Wang M."/>
            <person name="Lipzen A."/>
            <person name="Daum C."/>
            <person name="Saski C.A."/>
            <person name="Payton A.C."/>
            <person name="Mcbreen J.C."/>
            <person name="Conrad R.E."/>
            <person name="Kollar L.M."/>
            <person name="Olsson S."/>
            <person name="Huttunen S."/>
            <person name="Landis J.B."/>
            <person name="Wickett N.J."/>
            <person name="Johnson M.G."/>
            <person name="Rensing S.A."/>
            <person name="Grimwood J."/>
            <person name="Schmutz J."/>
            <person name="Mcdaniel S.F."/>
        </authorList>
    </citation>
    <scope>NUCLEOTIDE SEQUENCE</scope>
    <source>
        <strain evidence="2">R40</strain>
    </source>
</reference>
<evidence type="ECO:0000313" key="2">
    <source>
        <dbReference type="EMBL" id="KAG0558618.1"/>
    </source>
</evidence>
<comment type="caution">
    <text evidence="2">The sequence shown here is derived from an EMBL/GenBank/DDBJ whole genome shotgun (WGS) entry which is preliminary data.</text>
</comment>
<dbReference type="InterPro" id="IPR005527">
    <property type="entry name" value="MinE"/>
</dbReference>
<dbReference type="Proteomes" id="UP000822688">
    <property type="component" value="Chromosome 10"/>
</dbReference>
<accession>A0A8T0GLJ7</accession>
<comment type="similarity">
    <text evidence="1">Belongs to the MinE family.</text>
</comment>
<dbReference type="PANTHER" id="PTHR33404:SF2">
    <property type="entry name" value="CELL DIVISION TOPOLOGICAL SPECIFICITY FACTOR HOMOLOG, CHLOROPLASTIC"/>
    <property type="match status" value="1"/>
</dbReference>
<gene>
    <name evidence="2" type="ORF">KC19_10G041200</name>
</gene>
<dbReference type="AlphaFoldDB" id="A0A8T0GLJ7"/>
<proteinExistence type="inferred from homology"/>
<dbReference type="PANTHER" id="PTHR33404">
    <property type="entry name" value="CELL DIVISION TOPOLOGICAL SPECIFICITY FACTOR HOMOLOG, CHLOROPLASTIC"/>
    <property type="match status" value="1"/>
</dbReference>
<protein>
    <submittedName>
        <fullName evidence="2">Uncharacterized protein</fullName>
    </submittedName>
</protein>
<evidence type="ECO:0000313" key="3">
    <source>
        <dbReference type="Proteomes" id="UP000822688"/>
    </source>
</evidence>
<sequence>MIELKFDAIAACFVKRTRGRGGRFRRGLGVWVAVAMTSIVAVRSTLDLQCGFTGAPLPLSLKGASGNGRIVFLAQPANRRLKGLGVRMRLQRHAHSRDEQRRFALNHGLETSRADFSTSNEADLAAGDRSENFMERLTRAWAVLFPAKSKPSSNREIAKQRLKMILVSDRCSVNDEAKKKIVTNIVGALSDFVEIQSEEKVQIDVISDADLNTVCSVTVPVRRVRPEYQEFSRELVNAELRAFDFEEEEGSMRMVDIRFERPGVEDIQS</sequence>
<dbReference type="GO" id="GO:0051301">
    <property type="term" value="P:cell division"/>
    <property type="evidence" value="ECO:0007669"/>
    <property type="project" value="InterPro"/>
</dbReference>
<dbReference type="InterPro" id="IPR036707">
    <property type="entry name" value="MinE_sf"/>
</dbReference>
<dbReference type="Gene3D" id="3.30.1070.10">
    <property type="entry name" value="Cell division topological specificity factor MinE"/>
    <property type="match status" value="1"/>
</dbReference>
<name>A0A8T0GLJ7_CERPU</name>
<dbReference type="Pfam" id="PF03776">
    <property type="entry name" value="MinE"/>
    <property type="match status" value="1"/>
</dbReference>
<dbReference type="EMBL" id="CM026431">
    <property type="protein sequence ID" value="KAG0558618.1"/>
    <property type="molecule type" value="Genomic_DNA"/>
</dbReference>
<evidence type="ECO:0000256" key="1">
    <source>
        <dbReference type="ARBA" id="ARBA00008168"/>
    </source>
</evidence>